<dbReference type="RefSeq" id="WP_226751004.1">
    <property type="nucleotide sequence ID" value="NZ_JAEINI020000005.1"/>
</dbReference>
<evidence type="ECO:0000313" key="2">
    <source>
        <dbReference type="Proteomes" id="UP000633814"/>
    </source>
</evidence>
<dbReference type="EMBL" id="JAEINI020000005">
    <property type="protein sequence ID" value="MCB5226908.1"/>
    <property type="molecule type" value="Genomic_DNA"/>
</dbReference>
<keyword evidence="2" id="KW-1185">Reference proteome</keyword>
<comment type="caution">
    <text evidence="1">The sequence shown here is derived from an EMBL/GenBank/DDBJ whole genome shotgun (WGS) entry which is preliminary data.</text>
</comment>
<gene>
    <name evidence="1" type="ORF">JAO78_008775</name>
</gene>
<evidence type="ECO:0000313" key="1">
    <source>
        <dbReference type="EMBL" id="MCB5226908.1"/>
    </source>
</evidence>
<accession>A0ABS8C3K4</accession>
<sequence>MSVNWITAYNRLFKIINAGGDCYYGGSAFIQMAQQVDDSIPNYNQFIQLRNQQGKSTSRKDFYWDIINGLEEPQKYQLFRLFIEALEPFVKDEIEGIRSVVFGGGSAVPTTIIPQNLWSSEKLNISLKDIDNAIDAQQFNRAVTLAYTCLEGLYKAYVRENIPDQANVTSLIPLSKLVKNDISAKLRAKGNFPEEIVNTLPTLTNGIANSRNSFSESHFDKDANKWLAIYARDLTNSIGRLLLHFV</sequence>
<protein>
    <recommendedName>
        <fullName evidence="3">Abortive infection protein-like C-terminal domain-containing protein</fullName>
    </recommendedName>
</protein>
<name>A0ABS8C3K4_9ALTE</name>
<proteinExistence type="predicted"/>
<evidence type="ECO:0008006" key="3">
    <source>
        <dbReference type="Google" id="ProtNLM"/>
    </source>
</evidence>
<organism evidence="1 2">
    <name type="scientific">Alishewanella maricola</name>
    <dbReference type="NCBI Taxonomy" id="2795740"/>
    <lineage>
        <taxon>Bacteria</taxon>
        <taxon>Pseudomonadati</taxon>
        <taxon>Pseudomonadota</taxon>
        <taxon>Gammaproteobacteria</taxon>
        <taxon>Alteromonadales</taxon>
        <taxon>Alteromonadaceae</taxon>
        <taxon>Alishewanella</taxon>
    </lineage>
</organism>
<dbReference type="Proteomes" id="UP000633814">
    <property type="component" value="Unassembled WGS sequence"/>
</dbReference>
<reference evidence="1 2" key="1">
    <citation type="submission" date="2021-10" db="EMBL/GenBank/DDBJ databases">
        <title>Alishewanella koreense sp. nov. isolated from seawater of southwestern coast in South Korea and the proposal for the reclassification of Rheinheimera perlucida and Rheinheimera tuosuensis as Arsukibacterium perlucida and Arsukibacterium tuosuensis.</title>
        <authorList>
            <person name="Kim K.H."/>
            <person name="Ruan W."/>
            <person name="Kim K.R."/>
            <person name="Baek J.H."/>
            <person name="Jeon C.O."/>
        </authorList>
    </citation>
    <scope>NUCLEOTIDE SEQUENCE [LARGE SCALE GENOMIC DNA]</scope>
    <source>
        <strain evidence="1 2">16-MA</strain>
    </source>
</reference>